<feature type="domain" description="Enoyl reductase (ER)" evidence="6">
    <location>
        <begin position="4"/>
        <end position="350"/>
    </location>
</feature>
<dbReference type="RefSeq" id="WP_067848780.1">
    <property type="nucleotide sequence ID" value="NZ_LGTW01000006.1"/>
</dbReference>
<proteinExistence type="inferred from homology"/>
<evidence type="ECO:0000259" key="6">
    <source>
        <dbReference type="SMART" id="SM00829"/>
    </source>
</evidence>
<organism evidence="7 8">
    <name type="scientific">Mycolicibacterium wolinskyi</name>
    <dbReference type="NCBI Taxonomy" id="59750"/>
    <lineage>
        <taxon>Bacteria</taxon>
        <taxon>Bacillati</taxon>
        <taxon>Actinomycetota</taxon>
        <taxon>Actinomycetes</taxon>
        <taxon>Mycobacteriales</taxon>
        <taxon>Mycobacteriaceae</taxon>
        <taxon>Mycolicibacterium</taxon>
    </lineage>
</organism>
<dbReference type="PROSITE" id="PS00059">
    <property type="entry name" value="ADH_ZINC"/>
    <property type="match status" value="1"/>
</dbReference>
<dbReference type="InterPro" id="IPR002328">
    <property type="entry name" value="ADH_Zn_CS"/>
</dbReference>
<dbReference type="InterPro" id="IPR020843">
    <property type="entry name" value="ER"/>
</dbReference>
<dbReference type="Pfam" id="PF00107">
    <property type="entry name" value="ADH_zinc_N"/>
    <property type="match status" value="1"/>
</dbReference>
<keyword evidence="2 5" id="KW-0479">Metal-binding</keyword>
<evidence type="ECO:0000256" key="5">
    <source>
        <dbReference type="RuleBase" id="RU361277"/>
    </source>
</evidence>
<dbReference type="GO" id="GO:0016491">
    <property type="term" value="F:oxidoreductase activity"/>
    <property type="evidence" value="ECO:0007669"/>
    <property type="project" value="UniProtKB-KW"/>
</dbReference>
<dbReference type="InterPro" id="IPR011032">
    <property type="entry name" value="GroES-like_sf"/>
</dbReference>
<dbReference type="Gene3D" id="3.90.180.10">
    <property type="entry name" value="Medium-chain alcohol dehydrogenases, catalytic domain"/>
    <property type="match status" value="1"/>
</dbReference>
<dbReference type="AlphaFoldDB" id="A0A132PP76"/>
<comment type="caution">
    <text evidence="7">The sequence shown here is derived from an EMBL/GenBank/DDBJ whole genome shotgun (WGS) entry which is preliminary data.</text>
</comment>
<dbReference type="Pfam" id="PF08240">
    <property type="entry name" value="ADH_N"/>
    <property type="match status" value="1"/>
</dbReference>
<evidence type="ECO:0000313" key="7">
    <source>
        <dbReference type="EMBL" id="KWX24146.1"/>
    </source>
</evidence>
<evidence type="ECO:0000313" key="8">
    <source>
        <dbReference type="Proteomes" id="UP000070612"/>
    </source>
</evidence>
<dbReference type="PANTHER" id="PTHR43401:SF5">
    <property type="entry name" value="ALCOHOL DEHYDROGENASE-RELATED"/>
    <property type="match status" value="1"/>
</dbReference>
<keyword evidence="4" id="KW-0560">Oxidoreductase</keyword>
<comment type="similarity">
    <text evidence="5">Belongs to the zinc-containing alcohol dehydrogenase family.</text>
</comment>
<protein>
    <recommendedName>
        <fullName evidence="6">Enoyl reductase (ER) domain-containing protein</fullName>
    </recommendedName>
</protein>
<evidence type="ECO:0000256" key="2">
    <source>
        <dbReference type="ARBA" id="ARBA00022723"/>
    </source>
</evidence>
<dbReference type="InterPro" id="IPR013149">
    <property type="entry name" value="ADH-like_C"/>
</dbReference>
<comment type="cofactor">
    <cofactor evidence="1 5">
        <name>Zn(2+)</name>
        <dbReference type="ChEBI" id="CHEBI:29105"/>
    </cofactor>
</comment>
<dbReference type="Proteomes" id="UP000070612">
    <property type="component" value="Unassembled WGS sequence"/>
</dbReference>
<dbReference type="SUPFAM" id="SSF50129">
    <property type="entry name" value="GroES-like"/>
    <property type="match status" value="1"/>
</dbReference>
<keyword evidence="3 5" id="KW-0862">Zinc</keyword>
<dbReference type="GO" id="GO:0008270">
    <property type="term" value="F:zinc ion binding"/>
    <property type="evidence" value="ECO:0007669"/>
    <property type="project" value="InterPro"/>
</dbReference>
<dbReference type="SMART" id="SM00829">
    <property type="entry name" value="PKS_ER"/>
    <property type="match status" value="1"/>
</dbReference>
<dbReference type="PATRIC" id="fig|59750.3.peg.6560"/>
<accession>A0A132PP76</accession>
<evidence type="ECO:0000256" key="3">
    <source>
        <dbReference type="ARBA" id="ARBA00022833"/>
    </source>
</evidence>
<keyword evidence="8" id="KW-1185">Reference proteome</keyword>
<dbReference type="InterPro" id="IPR036291">
    <property type="entry name" value="NAD(P)-bd_dom_sf"/>
</dbReference>
<name>A0A132PP76_9MYCO</name>
<sequence length="353" mass="36709">MRASVIEQLGTPPVVAEVPDPVCPADGAILRVEANGICRTDWALWSGQFWSGGPVLAAPFVLGHEFAGTIVEVGADVRNWKPGARVTFPMNPGDGTCQTCRTGNQQVCEHFDELVPGVSYWGGYAEYVAVRFADVNLVELPETLSATAAASLGCRYMAAFHGIVEQARTRGGEWVAVHGAGGGMGLAVVQIAAAVGANVIAVDIFDDKLETARALGAVHTVNAAKEDAAGAVRELTSGGAHVSVDAVGIASSCRASVESLRIRGRHVQLGHTTPAERGSIALPIDVMMVKELEFLSAFGMAAHRFPAMLSMVEAGRLDPGKVVSSTVGLDGVGGVLESMAAYGTTGVVVIDRF</sequence>
<dbReference type="InterPro" id="IPR013154">
    <property type="entry name" value="ADH-like_N"/>
</dbReference>
<dbReference type="PANTHER" id="PTHR43401">
    <property type="entry name" value="L-THREONINE 3-DEHYDROGENASE"/>
    <property type="match status" value="1"/>
</dbReference>
<dbReference type="EMBL" id="LGTW01000006">
    <property type="protein sequence ID" value="KWX24146.1"/>
    <property type="molecule type" value="Genomic_DNA"/>
</dbReference>
<dbReference type="STRING" id="59750.AWC31_09575"/>
<dbReference type="SUPFAM" id="SSF51735">
    <property type="entry name" value="NAD(P)-binding Rossmann-fold domains"/>
    <property type="match status" value="1"/>
</dbReference>
<evidence type="ECO:0000256" key="1">
    <source>
        <dbReference type="ARBA" id="ARBA00001947"/>
    </source>
</evidence>
<evidence type="ECO:0000256" key="4">
    <source>
        <dbReference type="ARBA" id="ARBA00023002"/>
    </source>
</evidence>
<reference evidence="7 8" key="1">
    <citation type="submission" date="2015-07" db="EMBL/GenBank/DDBJ databases">
        <title>A draft genome sequence of Mycobacterium wolinskyi.</title>
        <authorList>
            <person name="de Man T.J."/>
            <person name="Perry K.A."/>
            <person name="Coulliette A.D."/>
            <person name="Jensen B."/>
            <person name="Toney N.C."/>
            <person name="Limbago B.M."/>
            <person name="Noble-Wang J."/>
        </authorList>
    </citation>
    <scope>NUCLEOTIDE SEQUENCE [LARGE SCALE GENOMIC DNA]</scope>
    <source>
        <strain evidence="7 8">CDC_01</strain>
    </source>
</reference>
<dbReference type="InterPro" id="IPR050129">
    <property type="entry name" value="Zn_alcohol_dh"/>
</dbReference>
<gene>
    <name evidence="7" type="ORF">AFM11_12405</name>
</gene>